<proteinExistence type="predicted"/>
<feature type="transmembrane region" description="Helical" evidence="2">
    <location>
        <begin position="171"/>
        <end position="197"/>
    </location>
</feature>
<comment type="caution">
    <text evidence="5">The sequence shown here is derived from an EMBL/GenBank/DDBJ whole genome shotgun (WGS) entry which is preliminary data.</text>
</comment>
<dbReference type="EMBL" id="BONF01000043">
    <property type="protein sequence ID" value="GIF85070.1"/>
    <property type="molecule type" value="Genomic_DNA"/>
</dbReference>
<feature type="transmembrane region" description="Helical" evidence="2">
    <location>
        <begin position="135"/>
        <end position="159"/>
    </location>
</feature>
<dbReference type="Pfam" id="PF13845">
    <property type="entry name" value="Septum_form"/>
    <property type="match status" value="1"/>
</dbReference>
<evidence type="ECO:0000256" key="1">
    <source>
        <dbReference type="SAM" id="MobiDB-lite"/>
    </source>
</evidence>
<accession>A0A8J3NNP5</accession>
<dbReference type="AlphaFoldDB" id="A0A8J3NNP5"/>
<evidence type="ECO:0000259" key="3">
    <source>
        <dbReference type="Pfam" id="PF13828"/>
    </source>
</evidence>
<evidence type="ECO:0000256" key="2">
    <source>
        <dbReference type="SAM" id="Phobius"/>
    </source>
</evidence>
<sequence length="325" mass="33673">MTYPSPDQNPQPYQDPLAPPPVTPSYPSADPYAQPASPYAAPADPYAPVPPQPPYGATPPATPYGAPQSSPPYSAPQSVPPSYGAPQSVPPSYGAPQSVPPVYGAPQSTPPYHTPPAGYGVPFQQPPGAGGTNGFAIASLVLGILGGILLSVIFGIVALSQIKKRNQTGRGMAIAGLVISGLWLAGICTAVGLAIAFDDTPSSGSPTTTGDDTSVHSLQIGDCLNALEDDEEIESLPVVACSAPHDGEVYAEFRLTGSTYPGLDAIQKEAEERCGTLLESYAPEAADDASVDTYFLYPTDESWRLKSDRLVTCVASFDPPRTGSI</sequence>
<dbReference type="InterPro" id="IPR026004">
    <property type="entry name" value="Septum_form"/>
</dbReference>
<reference evidence="5 6" key="1">
    <citation type="submission" date="2021-01" db="EMBL/GenBank/DDBJ databases">
        <title>Whole genome shotgun sequence of Catellatospora bangladeshensis NBRC 107357.</title>
        <authorList>
            <person name="Komaki H."/>
            <person name="Tamura T."/>
        </authorList>
    </citation>
    <scope>NUCLEOTIDE SEQUENCE [LARGE SCALE GENOMIC DNA]</scope>
    <source>
        <strain evidence="5 6">NBRC 107357</strain>
    </source>
</reference>
<evidence type="ECO:0008006" key="7">
    <source>
        <dbReference type="Google" id="ProtNLM"/>
    </source>
</evidence>
<keyword evidence="2" id="KW-1133">Transmembrane helix</keyword>
<keyword evidence="2" id="KW-0472">Membrane</keyword>
<evidence type="ECO:0000259" key="4">
    <source>
        <dbReference type="Pfam" id="PF13845"/>
    </source>
</evidence>
<dbReference type="RefSeq" id="WP_203754308.1">
    <property type="nucleotide sequence ID" value="NZ_BONF01000043.1"/>
</dbReference>
<evidence type="ECO:0000313" key="5">
    <source>
        <dbReference type="EMBL" id="GIF85070.1"/>
    </source>
</evidence>
<organism evidence="5 6">
    <name type="scientific">Catellatospora bangladeshensis</name>
    <dbReference type="NCBI Taxonomy" id="310355"/>
    <lineage>
        <taxon>Bacteria</taxon>
        <taxon>Bacillati</taxon>
        <taxon>Actinomycetota</taxon>
        <taxon>Actinomycetes</taxon>
        <taxon>Micromonosporales</taxon>
        <taxon>Micromonosporaceae</taxon>
        <taxon>Catellatospora</taxon>
    </lineage>
</organism>
<feature type="compositionally biased region" description="Low complexity" evidence="1">
    <location>
        <begin position="25"/>
        <end position="44"/>
    </location>
</feature>
<evidence type="ECO:0000313" key="6">
    <source>
        <dbReference type="Proteomes" id="UP000601223"/>
    </source>
</evidence>
<protein>
    <recommendedName>
        <fullName evidence="7">Septum formation-related domain-containing protein</fullName>
    </recommendedName>
</protein>
<feature type="domain" description="Septum formation-related" evidence="4">
    <location>
        <begin position="221"/>
        <end position="313"/>
    </location>
</feature>
<dbReference type="Proteomes" id="UP000601223">
    <property type="component" value="Unassembled WGS sequence"/>
</dbReference>
<keyword evidence="2" id="KW-0812">Transmembrane</keyword>
<gene>
    <name evidence="5" type="ORF">Cba03nite_64190</name>
</gene>
<name>A0A8J3NNP5_9ACTN</name>
<keyword evidence="6" id="KW-1185">Reference proteome</keyword>
<dbReference type="Pfam" id="PF13828">
    <property type="entry name" value="DUF4190"/>
    <property type="match status" value="1"/>
</dbReference>
<feature type="region of interest" description="Disordered" evidence="1">
    <location>
        <begin position="1"/>
        <end position="115"/>
    </location>
</feature>
<feature type="compositionally biased region" description="Pro residues" evidence="1">
    <location>
        <begin position="45"/>
        <end position="62"/>
    </location>
</feature>
<dbReference type="InterPro" id="IPR025241">
    <property type="entry name" value="DUF4190"/>
</dbReference>
<feature type="domain" description="DUF4190" evidence="3">
    <location>
        <begin position="136"/>
        <end position="186"/>
    </location>
</feature>